<gene>
    <name evidence="2" type="ORF">BDV98DRAFT_480946</name>
</gene>
<evidence type="ECO:0000313" key="3">
    <source>
        <dbReference type="Proteomes" id="UP000305067"/>
    </source>
</evidence>
<dbReference type="Pfam" id="PF10294">
    <property type="entry name" value="Methyltransf_16"/>
    <property type="match status" value="1"/>
</dbReference>
<dbReference type="GO" id="GO:0008757">
    <property type="term" value="F:S-adenosylmethionine-dependent methyltransferase activity"/>
    <property type="evidence" value="ECO:0007669"/>
    <property type="project" value="UniProtKB-ARBA"/>
</dbReference>
<dbReference type="InterPro" id="IPR029063">
    <property type="entry name" value="SAM-dependent_MTases_sf"/>
</dbReference>
<dbReference type="PANTHER" id="PTHR14614">
    <property type="entry name" value="HEPATOCELLULAR CARCINOMA-ASSOCIATED ANTIGEN"/>
    <property type="match status" value="1"/>
</dbReference>
<dbReference type="InterPro" id="IPR019410">
    <property type="entry name" value="Methyltransf_16"/>
</dbReference>
<evidence type="ECO:0000256" key="1">
    <source>
        <dbReference type="SAM" id="MobiDB-lite"/>
    </source>
</evidence>
<dbReference type="OrthoDB" id="433955at2759"/>
<name>A0A5C3R0W3_9AGAR</name>
<evidence type="ECO:0000313" key="2">
    <source>
        <dbReference type="EMBL" id="TFL04344.1"/>
    </source>
</evidence>
<dbReference type="GO" id="GO:0032259">
    <property type="term" value="P:methylation"/>
    <property type="evidence" value="ECO:0007669"/>
    <property type="project" value="UniProtKB-KW"/>
</dbReference>
<dbReference type="EMBL" id="ML178818">
    <property type="protein sequence ID" value="TFL04344.1"/>
    <property type="molecule type" value="Genomic_DNA"/>
</dbReference>
<feature type="region of interest" description="Disordered" evidence="1">
    <location>
        <begin position="66"/>
        <end position="87"/>
    </location>
</feature>
<dbReference type="Gene3D" id="3.40.50.150">
    <property type="entry name" value="Vaccinia Virus protein VP39"/>
    <property type="match status" value="1"/>
</dbReference>
<keyword evidence="3" id="KW-1185">Reference proteome</keyword>
<feature type="non-terminal residue" evidence="2">
    <location>
        <position position="1"/>
    </location>
</feature>
<organism evidence="2 3">
    <name type="scientific">Pterulicium gracile</name>
    <dbReference type="NCBI Taxonomy" id="1884261"/>
    <lineage>
        <taxon>Eukaryota</taxon>
        <taxon>Fungi</taxon>
        <taxon>Dikarya</taxon>
        <taxon>Basidiomycota</taxon>
        <taxon>Agaricomycotina</taxon>
        <taxon>Agaricomycetes</taxon>
        <taxon>Agaricomycetidae</taxon>
        <taxon>Agaricales</taxon>
        <taxon>Pleurotineae</taxon>
        <taxon>Pterulaceae</taxon>
        <taxon>Pterulicium</taxon>
    </lineage>
</organism>
<feature type="compositionally biased region" description="Acidic residues" evidence="1">
    <location>
        <begin position="72"/>
        <end position="87"/>
    </location>
</feature>
<dbReference type="SUPFAM" id="SSF53335">
    <property type="entry name" value="S-adenosyl-L-methionine-dependent methyltransferases"/>
    <property type="match status" value="1"/>
</dbReference>
<feature type="non-terminal residue" evidence="2">
    <location>
        <position position="371"/>
    </location>
</feature>
<dbReference type="PANTHER" id="PTHR14614:SF147">
    <property type="entry name" value="S-ADENOSYLMETHIONINE-DEPENDENT METHYLTRANSFERASE OF THE SEVEN BETA-STRAND FAMILY"/>
    <property type="match status" value="1"/>
</dbReference>
<dbReference type="AlphaFoldDB" id="A0A5C3R0W3"/>
<accession>A0A5C3R0W3</accession>
<reference evidence="2 3" key="1">
    <citation type="journal article" date="2019" name="Nat. Ecol. Evol.">
        <title>Megaphylogeny resolves global patterns of mushroom evolution.</title>
        <authorList>
            <person name="Varga T."/>
            <person name="Krizsan K."/>
            <person name="Foldi C."/>
            <person name="Dima B."/>
            <person name="Sanchez-Garcia M."/>
            <person name="Sanchez-Ramirez S."/>
            <person name="Szollosi G.J."/>
            <person name="Szarkandi J.G."/>
            <person name="Papp V."/>
            <person name="Albert L."/>
            <person name="Andreopoulos W."/>
            <person name="Angelini C."/>
            <person name="Antonin V."/>
            <person name="Barry K.W."/>
            <person name="Bougher N.L."/>
            <person name="Buchanan P."/>
            <person name="Buyck B."/>
            <person name="Bense V."/>
            <person name="Catcheside P."/>
            <person name="Chovatia M."/>
            <person name="Cooper J."/>
            <person name="Damon W."/>
            <person name="Desjardin D."/>
            <person name="Finy P."/>
            <person name="Geml J."/>
            <person name="Haridas S."/>
            <person name="Hughes K."/>
            <person name="Justo A."/>
            <person name="Karasinski D."/>
            <person name="Kautmanova I."/>
            <person name="Kiss B."/>
            <person name="Kocsube S."/>
            <person name="Kotiranta H."/>
            <person name="LaButti K.M."/>
            <person name="Lechner B.E."/>
            <person name="Liimatainen K."/>
            <person name="Lipzen A."/>
            <person name="Lukacs Z."/>
            <person name="Mihaltcheva S."/>
            <person name="Morgado L.N."/>
            <person name="Niskanen T."/>
            <person name="Noordeloos M.E."/>
            <person name="Ohm R.A."/>
            <person name="Ortiz-Santana B."/>
            <person name="Ovrebo C."/>
            <person name="Racz N."/>
            <person name="Riley R."/>
            <person name="Savchenko A."/>
            <person name="Shiryaev A."/>
            <person name="Soop K."/>
            <person name="Spirin V."/>
            <person name="Szebenyi C."/>
            <person name="Tomsovsky M."/>
            <person name="Tulloss R.E."/>
            <person name="Uehling J."/>
            <person name="Grigoriev I.V."/>
            <person name="Vagvolgyi C."/>
            <person name="Papp T."/>
            <person name="Martin F.M."/>
            <person name="Miettinen O."/>
            <person name="Hibbett D.S."/>
            <person name="Nagy L.G."/>
        </authorList>
    </citation>
    <scope>NUCLEOTIDE SEQUENCE [LARGE SCALE GENOMIC DNA]</scope>
    <source>
        <strain evidence="2 3">CBS 309.79</strain>
    </source>
</reference>
<dbReference type="CDD" id="cd02440">
    <property type="entry name" value="AdoMet_MTases"/>
    <property type="match status" value="1"/>
</dbReference>
<keyword evidence="2" id="KW-0489">Methyltransferase</keyword>
<keyword evidence="2" id="KW-0808">Transferase</keyword>
<proteinExistence type="predicted"/>
<sequence>PTSSLPPLAKLYAQNSSHITWALGSLRNLYWPTNTLSTDNAQQFAIRRGLNHTIKRRGYLEPEFVDSGYASAEEEEEEGTMDMDDDSIQTDPMERAFAVRWLTGFIARAEEWAGLEDYDARYELIEEAALLLSSFTAPVTEEEPADEALSRPFSFPTLSGRTVDVSLRDEPMLEDDHTSVGLQSWGSSIVFARRMCLDPQRFGLKAGVGPVLELGAGTGLLSIVASKLLDEKPRIVATDYHPDVLRNLQVNVDVNHVSTTVDVQPLDWETPDYSVLGAKKFGVILAADVVYHSEHALWIKRCVEELLTRDGAFWLTVAIRTSGRHDGMSGTVDKVFGSGDGVVIQEEEFVAKQAGLGRADEGGYRLIRLGW</sequence>
<protein>
    <submittedName>
        <fullName evidence="2">Putative methyltransferase-domain-containing protein</fullName>
    </submittedName>
</protein>
<dbReference type="STRING" id="1884261.A0A5C3R0W3"/>
<dbReference type="Proteomes" id="UP000305067">
    <property type="component" value="Unassembled WGS sequence"/>
</dbReference>